<dbReference type="PANTHER" id="PTHR35524:SF1">
    <property type="entry name" value="ALPHA-ACETOLACTATE DECARBOXYLASE"/>
    <property type="match status" value="1"/>
</dbReference>
<evidence type="ECO:0000313" key="9">
    <source>
        <dbReference type="EMBL" id="KAJ3634450.1"/>
    </source>
</evidence>
<sequence length="230" mass="25544">MKNKLFQYSTITSLVQGNYDGELVLSEAAIHGNFGLGTFHALDGEMIALDGVFYQMLSDGTVSVADKNIKSPFLSLCEFSEVDKTLSNANVTSENLLEKIELGDNQNKVAAIKIKGNFKKVSTRTVARQEKPYKKMYEINNLQSDLVFENVEGTIVGFYTPKFLNTIGVEGIHCHFINNKFDQGGHVKSFEIENAIVEIKILNGVNLAFGEKPFASEDLQAHIKKVEGER</sequence>
<dbReference type="AlphaFoldDB" id="A0AA38HK86"/>
<evidence type="ECO:0000256" key="8">
    <source>
        <dbReference type="ARBA" id="ARBA00023239"/>
    </source>
</evidence>
<evidence type="ECO:0000256" key="3">
    <source>
        <dbReference type="ARBA" id="ARBA00007106"/>
    </source>
</evidence>
<accession>A0AA38HK86</accession>
<comment type="catalytic activity">
    <reaction evidence="1">
        <text>(2S)-2-acetolactate + H(+) = (R)-acetoin + CO2</text>
        <dbReference type="Rhea" id="RHEA:21580"/>
        <dbReference type="ChEBI" id="CHEBI:15378"/>
        <dbReference type="ChEBI" id="CHEBI:15686"/>
        <dbReference type="ChEBI" id="CHEBI:16526"/>
        <dbReference type="ChEBI" id="CHEBI:58476"/>
        <dbReference type="EC" id="4.1.1.5"/>
    </reaction>
</comment>
<dbReference type="EC" id="4.1.1.5" evidence="4"/>
<evidence type="ECO:0000313" key="10">
    <source>
        <dbReference type="Proteomes" id="UP001168821"/>
    </source>
</evidence>
<dbReference type="Gene3D" id="3.30.1330.80">
    <property type="entry name" value="Hypothetical protein, similar to alpha- acetolactate decarboxylase, domain 2"/>
    <property type="match status" value="2"/>
</dbReference>
<proteinExistence type="inferred from homology"/>
<dbReference type="EMBL" id="JALNTZ010000499">
    <property type="protein sequence ID" value="KAJ3634450.1"/>
    <property type="molecule type" value="Genomic_DNA"/>
</dbReference>
<dbReference type="GO" id="GO:0047605">
    <property type="term" value="F:acetolactate decarboxylase activity"/>
    <property type="evidence" value="ECO:0007669"/>
    <property type="project" value="UniProtKB-EC"/>
</dbReference>
<dbReference type="PANTHER" id="PTHR35524">
    <property type="entry name" value="ALPHA-ACETOLACTATE DECARBOXYLASE"/>
    <property type="match status" value="1"/>
</dbReference>
<protein>
    <recommendedName>
        <fullName evidence="5">Alpha-acetolactate decarboxylase</fullName>
        <ecNumber evidence="4">4.1.1.5</ecNumber>
    </recommendedName>
</protein>
<keyword evidence="6" id="KW-0210">Decarboxylase</keyword>
<comment type="caution">
    <text evidence="9">The sequence shown here is derived from an EMBL/GenBank/DDBJ whole genome shotgun (WGS) entry which is preliminary data.</text>
</comment>
<dbReference type="NCBIfam" id="TIGR01252">
    <property type="entry name" value="acetolac_decarb"/>
    <property type="match status" value="1"/>
</dbReference>
<comment type="pathway">
    <text evidence="2">Polyol metabolism; (R,R)-butane-2,3-diol biosynthesis; (R,R)-butane-2,3-diol from pyruvate: step 2/3.</text>
</comment>
<evidence type="ECO:0000256" key="4">
    <source>
        <dbReference type="ARBA" id="ARBA00013204"/>
    </source>
</evidence>
<evidence type="ECO:0000256" key="1">
    <source>
        <dbReference type="ARBA" id="ARBA00001784"/>
    </source>
</evidence>
<evidence type="ECO:0000256" key="6">
    <source>
        <dbReference type="ARBA" id="ARBA00022793"/>
    </source>
</evidence>
<evidence type="ECO:0000256" key="5">
    <source>
        <dbReference type="ARBA" id="ARBA00020164"/>
    </source>
</evidence>
<dbReference type="InterPro" id="IPR005128">
    <property type="entry name" value="Acetolactate_a_deCO2ase"/>
</dbReference>
<evidence type="ECO:0000256" key="2">
    <source>
        <dbReference type="ARBA" id="ARBA00005170"/>
    </source>
</evidence>
<dbReference type="CDD" id="cd17299">
    <property type="entry name" value="acetolactate_decarboxylase"/>
    <property type="match status" value="1"/>
</dbReference>
<dbReference type="GO" id="GO:0045151">
    <property type="term" value="P:acetoin biosynthetic process"/>
    <property type="evidence" value="ECO:0007669"/>
    <property type="project" value="UniProtKB-KW"/>
</dbReference>
<dbReference type="Pfam" id="PF03306">
    <property type="entry name" value="AAL_decarboxy"/>
    <property type="match status" value="1"/>
</dbReference>
<evidence type="ECO:0000256" key="7">
    <source>
        <dbReference type="ARBA" id="ARBA00023061"/>
    </source>
</evidence>
<gene>
    <name evidence="9" type="ORF">Zmor_016475</name>
</gene>
<keyword evidence="7" id="KW-0005">Acetoin biosynthesis</keyword>
<dbReference type="SUPFAM" id="SSF117856">
    <property type="entry name" value="AF0104/ALDC/Ptd012-like"/>
    <property type="match status" value="1"/>
</dbReference>
<dbReference type="PIRSF" id="PIRSF001332">
    <property type="entry name" value="Acetolac_decarb"/>
    <property type="match status" value="1"/>
</dbReference>
<organism evidence="9 10">
    <name type="scientific">Zophobas morio</name>
    <dbReference type="NCBI Taxonomy" id="2755281"/>
    <lineage>
        <taxon>Eukaryota</taxon>
        <taxon>Metazoa</taxon>
        <taxon>Ecdysozoa</taxon>
        <taxon>Arthropoda</taxon>
        <taxon>Hexapoda</taxon>
        <taxon>Insecta</taxon>
        <taxon>Pterygota</taxon>
        <taxon>Neoptera</taxon>
        <taxon>Endopterygota</taxon>
        <taxon>Coleoptera</taxon>
        <taxon>Polyphaga</taxon>
        <taxon>Cucujiformia</taxon>
        <taxon>Tenebrionidae</taxon>
        <taxon>Zophobas</taxon>
    </lineage>
</organism>
<comment type="similarity">
    <text evidence="3">Belongs to the alpha-acetolactate decarboxylase family.</text>
</comment>
<reference evidence="9" key="1">
    <citation type="journal article" date="2023" name="G3 (Bethesda)">
        <title>Whole genome assemblies of Zophobas morio and Tenebrio molitor.</title>
        <authorList>
            <person name="Kaur S."/>
            <person name="Stinson S.A."/>
            <person name="diCenzo G.C."/>
        </authorList>
    </citation>
    <scope>NUCLEOTIDE SEQUENCE</scope>
    <source>
        <strain evidence="9">QUZm001</strain>
    </source>
</reference>
<name>A0AA38HK86_9CUCU</name>
<dbReference type="Proteomes" id="UP001168821">
    <property type="component" value="Unassembled WGS sequence"/>
</dbReference>
<keyword evidence="10" id="KW-1185">Reference proteome</keyword>
<keyword evidence="8" id="KW-0456">Lyase</keyword>